<dbReference type="Proteomes" id="UP000214365">
    <property type="component" value="Unassembled WGS sequence"/>
</dbReference>
<dbReference type="InterPro" id="IPR016024">
    <property type="entry name" value="ARM-type_fold"/>
</dbReference>
<comment type="subcellular location">
    <subcellularLocation>
        <location evidence="1">Nucleus</location>
    </subcellularLocation>
</comment>
<organism evidence="6 7">
    <name type="scientific">Talaromyces atroroseus</name>
    <dbReference type="NCBI Taxonomy" id="1441469"/>
    <lineage>
        <taxon>Eukaryota</taxon>
        <taxon>Fungi</taxon>
        <taxon>Dikarya</taxon>
        <taxon>Ascomycota</taxon>
        <taxon>Pezizomycotina</taxon>
        <taxon>Eurotiomycetes</taxon>
        <taxon>Eurotiomycetidae</taxon>
        <taxon>Eurotiales</taxon>
        <taxon>Trichocomaceae</taxon>
        <taxon>Talaromyces</taxon>
        <taxon>Talaromyces sect. Trachyspermi</taxon>
    </lineage>
</organism>
<feature type="compositionally biased region" description="Acidic residues" evidence="3">
    <location>
        <begin position="725"/>
        <end position="735"/>
    </location>
</feature>
<dbReference type="AlphaFoldDB" id="A0A225ABT8"/>
<feature type="domain" description="PP4R3 EVH1-like" evidence="5">
    <location>
        <begin position="11"/>
        <end position="76"/>
    </location>
</feature>
<gene>
    <name evidence="6" type="ORF">UA08_07025</name>
</gene>
<evidence type="ECO:0000256" key="1">
    <source>
        <dbReference type="ARBA" id="ARBA00004123"/>
    </source>
</evidence>
<feature type="region of interest" description="Disordered" evidence="3">
    <location>
        <begin position="895"/>
        <end position="923"/>
    </location>
</feature>
<dbReference type="GO" id="GO:0072542">
    <property type="term" value="F:protein phosphatase activator activity"/>
    <property type="evidence" value="ECO:0007669"/>
    <property type="project" value="TreeGrafter"/>
</dbReference>
<feature type="domain" description="PP4R3 EVH1-like" evidence="5">
    <location>
        <begin position="92"/>
        <end position="130"/>
    </location>
</feature>
<feature type="compositionally biased region" description="Basic and acidic residues" evidence="3">
    <location>
        <begin position="897"/>
        <end position="911"/>
    </location>
</feature>
<protein>
    <submittedName>
        <fullName evidence="6">Uncharacterized protein</fullName>
    </submittedName>
</protein>
<dbReference type="GO" id="GO:0006974">
    <property type="term" value="P:DNA damage response"/>
    <property type="evidence" value="ECO:0007669"/>
    <property type="project" value="TreeGrafter"/>
</dbReference>
<evidence type="ECO:0000256" key="3">
    <source>
        <dbReference type="SAM" id="MobiDB-lite"/>
    </source>
</evidence>
<evidence type="ECO:0000313" key="7">
    <source>
        <dbReference type="Proteomes" id="UP000214365"/>
    </source>
</evidence>
<dbReference type="InterPro" id="IPR051137">
    <property type="entry name" value="PP4R3-like"/>
</dbReference>
<evidence type="ECO:0000313" key="6">
    <source>
        <dbReference type="EMBL" id="OKL57790.1"/>
    </source>
</evidence>
<dbReference type="GeneID" id="31006781"/>
<sequence>MALAIKPPQDRKRVKVYELRDNDWFDRGTGFCTGAIVEDIPKIFVESEDEKGRCLLNTSIGKDDGYQKQQGAVSWATGQTALILIRSFLLIETLIVWTEANGTDMALSFQEADGCAAIWDYVNSVQHHLLALAGDDALSDEAIEAYHQTIMLPAPELGNLPEIEQAVRSASLSQVGRDALGKFVLSDNYIDKLIPLVETAEDLESLPDLHRLCNIMKSLILLNDNIIIEHVVTDSIIIGVVGALECNYAHRYPTQGTLLTVADDPDFPTHKANHRQYLQDQSRYKEVVPMKDPMIQKKIRQTWRLQYLKDVVLARILDDPTFSVLNSLIFFNQVDIINHIQTNATFLKELFAIFDPRSTDQRRKDDAVCFIHQCASIAKNLQAPARAQLFSQFIGHGLFPVIAFAVKHPNPAMRTTGIDILVALLDHDPIMMRGYMLKAVNEKKTPLTDTLIDLLHTEDDLGVKNQLADAIKVLLDPQQVHIQDPMGRLGTEFPAKARPANQIPDAFMQVHFDESAKRLFAPLKQLEGRPSLTDLSFQDVSLHAHLVDILTFFVRQHLYRSRTFIHGESLAPRVAQLLTVPQKHLKLTALKFFRTLVSLQDTFYLAQLTHNNTFGLIIDIVYETMPRDNLLNSACLEMFEYIKRENVKPIITHVVEKYRDKLKAITFVDTFEKLIARYDELQGDGIEADTTLFSQDEITPAQRGALNGQRWQGVREMDAAEEEYFNTSDDEEEWPPEARQEGSAIANQTTSHVRLVDYPDDDDEVMDAKSEIVTTDKQEIELPERNLIDTDVSSTTTSARQSPPERLSEKRRRDDEDDEDELVRLVQNGPKRRSSSASSTASMYLRRRQNSIERKTKNSVGGEVPSANAAPKKIAINLSPALKTHVTVEAEAIQLSDFKRDVNGDEHEPAKDTNANENTTQSS</sequence>
<keyword evidence="7" id="KW-1185">Reference proteome</keyword>
<dbReference type="STRING" id="1441469.A0A225ABT8"/>
<dbReference type="GO" id="GO:0005654">
    <property type="term" value="C:nucleoplasm"/>
    <property type="evidence" value="ECO:0007669"/>
    <property type="project" value="TreeGrafter"/>
</dbReference>
<name>A0A225ABT8_TALAT</name>
<dbReference type="PANTHER" id="PTHR23318">
    <property type="entry name" value="ATP SYNTHASE GAMMA-RELATED"/>
    <property type="match status" value="1"/>
</dbReference>
<reference evidence="6 7" key="1">
    <citation type="submission" date="2015-06" db="EMBL/GenBank/DDBJ databases">
        <title>Talaromyces atroroseus IBT 11181 draft genome.</title>
        <authorList>
            <person name="Rasmussen K.B."/>
            <person name="Rasmussen S."/>
            <person name="Petersen B."/>
            <person name="Sicheritz-Ponten T."/>
            <person name="Mortensen U.H."/>
            <person name="Thrane U."/>
        </authorList>
    </citation>
    <scope>NUCLEOTIDE SEQUENCE [LARGE SCALE GENOMIC DNA]</scope>
    <source>
        <strain evidence="6 7">IBT 11181</strain>
    </source>
</reference>
<dbReference type="InterPro" id="IPR011993">
    <property type="entry name" value="PH-like_dom_sf"/>
</dbReference>
<dbReference type="SUPFAM" id="SSF48371">
    <property type="entry name" value="ARM repeat"/>
    <property type="match status" value="1"/>
</dbReference>
<feature type="region of interest" description="Disordered" evidence="3">
    <location>
        <begin position="773"/>
        <end position="871"/>
    </location>
</feature>
<feature type="compositionally biased region" description="Polar residues" evidence="3">
    <location>
        <begin position="791"/>
        <end position="801"/>
    </location>
</feature>
<dbReference type="Pfam" id="PF22972">
    <property type="entry name" value="EVH1_PP4R3"/>
    <property type="match status" value="2"/>
</dbReference>
<dbReference type="InterPro" id="IPR055236">
    <property type="entry name" value="EVH1_PP4R3"/>
</dbReference>
<dbReference type="GO" id="GO:0030289">
    <property type="term" value="C:protein phosphatase 4 complex"/>
    <property type="evidence" value="ECO:0007669"/>
    <property type="project" value="TreeGrafter"/>
</dbReference>
<dbReference type="PANTHER" id="PTHR23318:SF0">
    <property type="entry name" value="SERINE_THREONINE-PROTEIN PHOSPHATASE 4 REGULATORY SUBUNIT 3"/>
    <property type="match status" value="1"/>
</dbReference>
<dbReference type="InterPro" id="IPR006887">
    <property type="entry name" value="P4R3-like_central_dom"/>
</dbReference>
<dbReference type="RefSeq" id="XP_020117911.1">
    <property type="nucleotide sequence ID" value="XM_020261920.1"/>
</dbReference>
<dbReference type="Pfam" id="PF04802">
    <property type="entry name" value="PP4R3"/>
    <property type="match status" value="1"/>
</dbReference>
<feature type="domain" description="Serine/threonine-protein phosphatase 4 regulatory subunit 3-like central" evidence="4">
    <location>
        <begin position="162"/>
        <end position="680"/>
    </location>
</feature>
<evidence type="ECO:0000259" key="4">
    <source>
        <dbReference type="Pfam" id="PF04802"/>
    </source>
</evidence>
<proteinExistence type="predicted"/>
<accession>A0A225ABT8</accession>
<comment type="caution">
    <text evidence="6">The sequence shown here is derived from an EMBL/GenBank/DDBJ whole genome shotgun (WGS) entry which is preliminary data.</text>
</comment>
<evidence type="ECO:0000259" key="5">
    <source>
        <dbReference type="Pfam" id="PF22972"/>
    </source>
</evidence>
<dbReference type="Gene3D" id="2.30.29.30">
    <property type="entry name" value="Pleckstrin-homology domain (PH domain)/Phosphotyrosine-binding domain (PTB)"/>
    <property type="match status" value="1"/>
</dbReference>
<feature type="compositionally biased region" description="Basic and acidic residues" evidence="3">
    <location>
        <begin position="773"/>
        <end position="788"/>
    </location>
</feature>
<feature type="compositionally biased region" description="Polar residues" evidence="3">
    <location>
        <begin position="913"/>
        <end position="923"/>
    </location>
</feature>
<evidence type="ECO:0000256" key="2">
    <source>
        <dbReference type="ARBA" id="ARBA00023242"/>
    </source>
</evidence>
<dbReference type="OrthoDB" id="27483at2759"/>
<feature type="region of interest" description="Disordered" evidence="3">
    <location>
        <begin position="725"/>
        <end position="753"/>
    </location>
</feature>
<dbReference type="EMBL" id="LFMY01000011">
    <property type="protein sequence ID" value="OKL57790.1"/>
    <property type="molecule type" value="Genomic_DNA"/>
</dbReference>
<keyword evidence="2" id="KW-0539">Nucleus</keyword>